<proteinExistence type="predicted"/>
<feature type="compositionally biased region" description="Basic and acidic residues" evidence="1">
    <location>
        <begin position="412"/>
        <end position="421"/>
    </location>
</feature>
<feature type="compositionally biased region" description="Basic and acidic residues" evidence="1">
    <location>
        <begin position="114"/>
        <end position="136"/>
    </location>
</feature>
<feature type="compositionally biased region" description="Basic and acidic residues" evidence="1">
    <location>
        <begin position="554"/>
        <end position="568"/>
    </location>
</feature>
<feature type="compositionally biased region" description="Basic and acidic residues" evidence="1">
    <location>
        <begin position="653"/>
        <end position="664"/>
    </location>
</feature>
<feature type="compositionally biased region" description="Basic and acidic residues" evidence="1">
    <location>
        <begin position="607"/>
        <end position="618"/>
    </location>
</feature>
<protein>
    <submittedName>
        <fullName evidence="2">Uncharacterized protein</fullName>
    </submittedName>
</protein>
<feature type="compositionally biased region" description="Low complexity" evidence="1">
    <location>
        <begin position="12"/>
        <end position="24"/>
    </location>
</feature>
<feature type="region of interest" description="Disordered" evidence="1">
    <location>
        <begin position="233"/>
        <end position="254"/>
    </location>
</feature>
<feature type="region of interest" description="Disordered" evidence="1">
    <location>
        <begin position="1"/>
        <end position="156"/>
    </location>
</feature>
<accession>A0A813JVB4</accession>
<comment type="caution">
    <text evidence="2">The sequence shown here is derived from an EMBL/GenBank/DDBJ whole genome shotgun (WGS) entry which is preliminary data.</text>
</comment>
<feature type="compositionally biased region" description="Basic and acidic residues" evidence="1">
    <location>
        <begin position="237"/>
        <end position="254"/>
    </location>
</feature>
<reference evidence="2" key="1">
    <citation type="submission" date="2021-02" db="EMBL/GenBank/DDBJ databases">
        <authorList>
            <person name="Dougan E. K."/>
            <person name="Rhodes N."/>
            <person name="Thang M."/>
            <person name="Chan C."/>
        </authorList>
    </citation>
    <scope>NUCLEOTIDE SEQUENCE</scope>
</reference>
<evidence type="ECO:0000313" key="3">
    <source>
        <dbReference type="Proteomes" id="UP000626109"/>
    </source>
</evidence>
<feature type="region of interest" description="Disordered" evidence="1">
    <location>
        <begin position="350"/>
        <end position="377"/>
    </location>
</feature>
<feature type="compositionally biased region" description="Basic and acidic residues" evidence="1">
    <location>
        <begin position="703"/>
        <end position="713"/>
    </location>
</feature>
<evidence type="ECO:0000313" key="2">
    <source>
        <dbReference type="EMBL" id="CAE8685882.1"/>
    </source>
</evidence>
<feature type="compositionally biased region" description="Basic and acidic residues" evidence="1">
    <location>
        <begin position="28"/>
        <end position="57"/>
    </location>
</feature>
<feature type="region of interest" description="Disordered" evidence="1">
    <location>
        <begin position="531"/>
        <end position="713"/>
    </location>
</feature>
<dbReference type="EMBL" id="CAJNNW010026495">
    <property type="protein sequence ID" value="CAE8685882.1"/>
    <property type="molecule type" value="Genomic_DNA"/>
</dbReference>
<feature type="compositionally biased region" description="Polar residues" evidence="1">
    <location>
        <begin position="424"/>
        <end position="440"/>
    </location>
</feature>
<feature type="compositionally biased region" description="Basic and acidic residues" evidence="1">
    <location>
        <begin position="350"/>
        <end position="360"/>
    </location>
</feature>
<feature type="compositionally biased region" description="Basic and acidic residues" evidence="1">
    <location>
        <begin position="84"/>
        <end position="106"/>
    </location>
</feature>
<dbReference type="Proteomes" id="UP000626109">
    <property type="component" value="Unassembled WGS sequence"/>
</dbReference>
<name>A0A813JVB4_POLGL</name>
<feature type="region of interest" description="Disordered" evidence="1">
    <location>
        <begin position="401"/>
        <end position="443"/>
    </location>
</feature>
<feature type="compositionally biased region" description="Polar residues" evidence="1">
    <location>
        <begin position="59"/>
        <end position="68"/>
    </location>
</feature>
<sequence>MAESDDIDQEGVKGQQEQVQQNQEENPEEKQVKKDEREQEQETEKEAEKEQEGEKQADLLTQDQLKSSEGQDKEGETSQQEGAQEEKSEDDVKLEEQSAGDPKPECSADAGEQVLEKPAEKKDETMKTDVEQERSNEQPSPGLPGAEEQGKGAESVLTRTVRLWKAHIKERKDCGDEAPTTDRLAASKEFRGWVQRAELELQEGGSAPSFTEVWLAINTLPKSVVIRRVAPAQVSEADAKRQPDKRSDRRAPNGYDTEKTLLALLDALKSLQGDPKTQDFFNGSRLLSKIKQLHPDFSIKETPFGQLAEMLLVAQGDGWVQLSRHRDLLKIRRLPSSGVAHLVKDWDAKVHKKDQEREEVPQGDPPGKQGEDGDPLADFAAQTSSVYKKDDEALALVEPSEQLALVGPSEHSTADGRDAAPEQRNGTRSLPEQRPLSPSSKLGRAEIRRMFDEALKSLCDTGLQNELPMNASVISGHLRRTIPGFSISKTPFLRFGDLLDAMQKEGLIKVGRNRHDVSITWVKYPYRVTGQPHARARSRQGSRNKRRPCARSRPRQEASRRQRGRSAETRGAQQRGRGGARSRSRHGRGGARSRSRRGRCAVRSRSPRRDRGRAEPSSRRPPNGRTGGPSRGQASGQAARPSRGQASGQAAKRGREPSAPKSEYEYYSDSEESEYTYEDEGSGSESSSCSKSPPVAPQKRQRREPAETSRRKR</sequence>
<feature type="compositionally biased region" description="Basic residues" evidence="1">
    <location>
        <begin position="534"/>
        <end position="553"/>
    </location>
</feature>
<evidence type="ECO:0000256" key="1">
    <source>
        <dbReference type="SAM" id="MobiDB-lite"/>
    </source>
</evidence>
<feature type="compositionally biased region" description="Acidic residues" evidence="1">
    <location>
        <begin position="666"/>
        <end position="682"/>
    </location>
</feature>
<feature type="compositionally biased region" description="Basic residues" evidence="1">
    <location>
        <begin position="578"/>
        <end position="606"/>
    </location>
</feature>
<dbReference type="AlphaFoldDB" id="A0A813JVB4"/>
<gene>
    <name evidence="2" type="ORF">PGLA2088_LOCUS24704</name>
</gene>
<organism evidence="2 3">
    <name type="scientific">Polarella glacialis</name>
    <name type="common">Dinoflagellate</name>
    <dbReference type="NCBI Taxonomy" id="89957"/>
    <lineage>
        <taxon>Eukaryota</taxon>
        <taxon>Sar</taxon>
        <taxon>Alveolata</taxon>
        <taxon>Dinophyceae</taxon>
        <taxon>Suessiales</taxon>
        <taxon>Suessiaceae</taxon>
        <taxon>Polarella</taxon>
    </lineage>
</organism>